<dbReference type="InterPro" id="IPR032710">
    <property type="entry name" value="NTF2-like_dom_sf"/>
</dbReference>
<dbReference type="EMBL" id="FNVO01000036">
    <property type="protein sequence ID" value="SEG92919.1"/>
    <property type="molecule type" value="Genomic_DNA"/>
</dbReference>
<organism evidence="2 3">
    <name type="scientific">Thermomonospora echinospora</name>
    <dbReference type="NCBI Taxonomy" id="1992"/>
    <lineage>
        <taxon>Bacteria</taxon>
        <taxon>Bacillati</taxon>
        <taxon>Actinomycetota</taxon>
        <taxon>Actinomycetes</taxon>
        <taxon>Streptosporangiales</taxon>
        <taxon>Thermomonosporaceae</taxon>
        <taxon>Thermomonospora</taxon>
    </lineage>
</organism>
<protein>
    <submittedName>
        <fullName evidence="2">SnoaL-like domain-containing protein</fullName>
    </submittedName>
</protein>
<sequence>MQDGDGRLAAVTRLQADYARYVDGGEAEAWSALYGSRGVLTISDGRRIGGREELTAFAARAPQGVHLQGVPGIEERPDGDIDSVAPFVFFNAETGAIVAGTYLDRMTWEEGRLVFARRHIDIKRPA</sequence>
<evidence type="ECO:0000313" key="3">
    <source>
        <dbReference type="Proteomes" id="UP000236723"/>
    </source>
</evidence>
<proteinExistence type="predicted"/>
<dbReference type="Proteomes" id="UP000236723">
    <property type="component" value="Unassembled WGS sequence"/>
</dbReference>
<name>A0A1H6E6X1_9ACTN</name>
<keyword evidence="3" id="KW-1185">Reference proteome</keyword>
<dbReference type="Gene3D" id="3.10.450.50">
    <property type="match status" value="1"/>
</dbReference>
<gene>
    <name evidence="2" type="ORF">SAMN04489712_13613</name>
</gene>
<dbReference type="InterPro" id="IPR037401">
    <property type="entry name" value="SnoaL-like"/>
</dbReference>
<feature type="domain" description="SnoaL-like" evidence="1">
    <location>
        <begin position="9"/>
        <end position="119"/>
    </location>
</feature>
<accession>A0A1H6E6X1</accession>
<evidence type="ECO:0000259" key="1">
    <source>
        <dbReference type="Pfam" id="PF13577"/>
    </source>
</evidence>
<evidence type="ECO:0000313" key="2">
    <source>
        <dbReference type="EMBL" id="SEG92919.1"/>
    </source>
</evidence>
<dbReference type="Pfam" id="PF13577">
    <property type="entry name" value="SnoaL_4"/>
    <property type="match status" value="1"/>
</dbReference>
<dbReference type="SUPFAM" id="SSF54427">
    <property type="entry name" value="NTF2-like"/>
    <property type="match status" value="1"/>
</dbReference>
<dbReference type="CDD" id="cd00531">
    <property type="entry name" value="NTF2_like"/>
    <property type="match status" value="1"/>
</dbReference>
<dbReference type="AlphaFoldDB" id="A0A1H6E6X1"/>
<reference evidence="3" key="1">
    <citation type="submission" date="2016-10" db="EMBL/GenBank/DDBJ databases">
        <authorList>
            <person name="Varghese N."/>
            <person name="Submissions S."/>
        </authorList>
    </citation>
    <scope>NUCLEOTIDE SEQUENCE [LARGE SCALE GENOMIC DNA]</scope>
    <source>
        <strain evidence="3">DSM 43163</strain>
    </source>
</reference>